<evidence type="ECO:0008006" key="2">
    <source>
        <dbReference type="Google" id="ProtNLM"/>
    </source>
</evidence>
<accession>A0A7G9YIQ0</accession>
<organism evidence="1">
    <name type="scientific">Candidatus Methanogaster sp. ANME-2c ERB4</name>
    <dbReference type="NCBI Taxonomy" id="2759911"/>
    <lineage>
        <taxon>Archaea</taxon>
        <taxon>Methanobacteriati</taxon>
        <taxon>Methanobacteriota</taxon>
        <taxon>Stenosarchaea group</taxon>
        <taxon>Methanomicrobia</taxon>
        <taxon>Methanosarcinales</taxon>
        <taxon>ANME-2 cluster</taxon>
        <taxon>Candidatus Methanogasteraceae</taxon>
        <taxon>Candidatus Methanogaster</taxon>
    </lineage>
</organism>
<reference evidence="1" key="1">
    <citation type="submission" date="2020-06" db="EMBL/GenBank/DDBJ databases">
        <title>Unique genomic features of the anaerobic methanotrophic archaea.</title>
        <authorList>
            <person name="Chadwick G.L."/>
            <person name="Skennerton C.T."/>
            <person name="Laso-Perez R."/>
            <person name="Leu A.O."/>
            <person name="Speth D.R."/>
            <person name="Yu H."/>
            <person name="Morgan-Lang C."/>
            <person name="Hatzenpichler R."/>
            <person name="Goudeau D."/>
            <person name="Malmstrom R."/>
            <person name="Brazelton W.J."/>
            <person name="Woyke T."/>
            <person name="Hallam S.J."/>
            <person name="Tyson G.W."/>
            <person name="Wegener G."/>
            <person name="Boetius A."/>
            <person name="Orphan V."/>
        </authorList>
    </citation>
    <scope>NUCLEOTIDE SEQUENCE</scope>
</reference>
<protein>
    <recommendedName>
        <fullName evidence="2">Toxin HigB-2</fullName>
    </recommendedName>
</protein>
<sequence>MTDVEFEAVPEFPKELEKLSKKYKSLNGDFGNFKKVLTKTMPNHVSGTVRISGLGENVKIPIYKVKHFRSIDFKGRGSRSGFRIIYAHIQNSEKVIFIEIYHKNSKTNHDERRIKKYFEDI</sequence>
<proteinExistence type="predicted"/>
<dbReference type="AlphaFoldDB" id="A0A7G9YIQ0"/>
<gene>
    <name evidence="1" type="ORF">LLFONJKP_00005</name>
</gene>
<evidence type="ECO:0000313" key="1">
    <source>
        <dbReference type="EMBL" id="QNO47884.1"/>
    </source>
</evidence>
<name>A0A7G9YIQ0_9EURY</name>
<dbReference type="EMBL" id="MT631282">
    <property type="protein sequence ID" value="QNO47884.1"/>
    <property type="molecule type" value="Genomic_DNA"/>
</dbReference>